<evidence type="ECO:0000313" key="5">
    <source>
        <dbReference type="Proteomes" id="UP000799779"/>
    </source>
</evidence>
<dbReference type="OrthoDB" id="439943at2759"/>
<dbReference type="AlphaFoldDB" id="A0A6A5WA99"/>
<dbReference type="EMBL" id="ML977600">
    <property type="protein sequence ID" value="KAF1998833.1"/>
    <property type="molecule type" value="Genomic_DNA"/>
</dbReference>
<dbReference type="GO" id="GO:0006487">
    <property type="term" value="P:protein N-linked glycosylation"/>
    <property type="evidence" value="ECO:0007669"/>
    <property type="project" value="TreeGrafter"/>
</dbReference>
<dbReference type="Gene3D" id="3.90.550.10">
    <property type="entry name" value="Spore Coat Polysaccharide Biosynthesis Protein SpsA, Chain A"/>
    <property type="match status" value="2"/>
</dbReference>
<dbReference type="GO" id="GO:0016020">
    <property type="term" value="C:membrane"/>
    <property type="evidence" value="ECO:0007669"/>
    <property type="project" value="InterPro"/>
</dbReference>
<protein>
    <submittedName>
        <fullName evidence="4">Glycosyltransferase family 15 protein</fullName>
    </submittedName>
</protein>
<organism evidence="4 5">
    <name type="scientific">Amniculicola lignicola CBS 123094</name>
    <dbReference type="NCBI Taxonomy" id="1392246"/>
    <lineage>
        <taxon>Eukaryota</taxon>
        <taxon>Fungi</taxon>
        <taxon>Dikarya</taxon>
        <taxon>Ascomycota</taxon>
        <taxon>Pezizomycotina</taxon>
        <taxon>Dothideomycetes</taxon>
        <taxon>Pleosporomycetidae</taxon>
        <taxon>Pleosporales</taxon>
        <taxon>Amniculicolaceae</taxon>
        <taxon>Amniculicola</taxon>
    </lineage>
</organism>
<evidence type="ECO:0000256" key="3">
    <source>
        <dbReference type="ARBA" id="ARBA00022679"/>
    </source>
</evidence>
<dbReference type="SUPFAM" id="SSF53448">
    <property type="entry name" value="Nucleotide-diphospho-sugar transferases"/>
    <property type="match status" value="1"/>
</dbReference>
<dbReference type="GO" id="GO:0000032">
    <property type="term" value="P:cell wall mannoprotein biosynthetic process"/>
    <property type="evidence" value="ECO:0007669"/>
    <property type="project" value="TreeGrafter"/>
</dbReference>
<dbReference type="Pfam" id="PF01793">
    <property type="entry name" value="Glyco_transf_15"/>
    <property type="match status" value="1"/>
</dbReference>
<dbReference type="GO" id="GO:0005794">
    <property type="term" value="C:Golgi apparatus"/>
    <property type="evidence" value="ECO:0007669"/>
    <property type="project" value="TreeGrafter"/>
</dbReference>
<dbReference type="Proteomes" id="UP000799779">
    <property type="component" value="Unassembled WGS sequence"/>
</dbReference>
<dbReference type="GO" id="GO:0000026">
    <property type="term" value="F:alpha-1,2-mannosyltransferase activity"/>
    <property type="evidence" value="ECO:0007669"/>
    <property type="project" value="TreeGrafter"/>
</dbReference>
<proteinExistence type="inferred from homology"/>
<dbReference type="InterPro" id="IPR002685">
    <property type="entry name" value="Glyco_trans_15"/>
</dbReference>
<keyword evidence="5" id="KW-1185">Reference proteome</keyword>
<dbReference type="InterPro" id="IPR029044">
    <property type="entry name" value="Nucleotide-diphossugar_trans"/>
</dbReference>
<evidence type="ECO:0000256" key="2">
    <source>
        <dbReference type="ARBA" id="ARBA00022676"/>
    </source>
</evidence>
<name>A0A6A5WA99_9PLEO</name>
<dbReference type="PANTHER" id="PTHR31121:SF6">
    <property type="entry name" value="ALPHA-1,2 MANNOSYLTRANSFERASE KTR1"/>
    <property type="match status" value="1"/>
</dbReference>
<dbReference type="PANTHER" id="PTHR31121">
    <property type="entry name" value="ALPHA-1,2 MANNOSYLTRANSFERASE KTR1"/>
    <property type="match status" value="1"/>
</dbReference>
<keyword evidence="2" id="KW-0328">Glycosyltransferase</keyword>
<reference evidence="4" key="1">
    <citation type="journal article" date="2020" name="Stud. Mycol.">
        <title>101 Dothideomycetes genomes: a test case for predicting lifestyles and emergence of pathogens.</title>
        <authorList>
            <person name="Haridas S."/>
            <person name="Albert R."/>
            <person name="Binder M."/>
            <person name="Bloem J."/>
            <person name="Labutti K."/>
            <person name="Salamov A."/>
            <person name="Andreopoulos B."/>
            <person name="Baker S."/>
            <person name="Barry K."/>
            <person name="Bills G."/>
            <person name="Bluhm B."/>
            <person name="Cannon C."/>
            <person name="Castanera R."/>
            <person name="Culley D."/>
            <person name="Daum C."/>
            <person name="Ezra D."/>
            <person name="Gonzalez J."/>
            <person name="Henrissat B."/>
            <person name="Kuo A."/>
            <person name="Liang C."/>
            <person name="Lipzen A."/>
            <person name="Lutzoni F."/>
            <person name="Magnuson J."/>
            <person name="Mondo S."/>
            <person name="Nolan M."/>
            <person name="Ohm R."/>
            <person name="Pangilinan J."/>
            <person name="Park H.-J."/>
            <person name="Ramirez L."/>
            <person name="Alfaro M."/>
            <person name="Sun H."/>
            <person name="Tritt A."/>
            <person name="Yoshinaga Y."/>
            <person name="Zwiers L.-H."/>
            <person name="Turgeon B."/>
            <person name="Goodwin S."/>
            <person name="Spatafora J."/>
            <person name="Crous P."/>
            <person name="Grigoriev I."/>
        </authorList>
    </citation>
    <scope>NUCLEOTIDE SEQUENCE</scope>
    <source>
        <strain evidence="4">CBS 123094</strain>
    </source>
</reference>
<gene>
    <name evidence="4" type="ORF">P154DRAFT_546565</name>
</gene>
<comment type="similarity">
    <text evidence="1">Belongs to the glycosyltransferase 15 family.</text>
</comment>
<keyword evidence="3 4" id="KW-0808">Transferase</keyword>
<evidence type="ECO:0000256" key="1">
    <source>
        <dbReference type="ARBA" id="ARBA00007677"/>
    </source>
</evidence>
<evidence type="ECO:0000313" key="4">
    <source>
        <dbReference type="EMBL" id="KAF1998833.1"/>
    </source>
</evidence>
<sequence>MTFGSSTNYNLFKPFQRSSKLFGSQPRATNTLKLQVVETITSFKDEPPIPVPVVVQLEPNPNKADPKLVEIIIPESKKLESILHDEKIQRVNATIVTLAYNSDIGNLAGTIKQIEGCFYLRYNYDWVFLNDKEFNSNFKTIAKRLVSGTAKFGQKATNVWEQMKEQKIIYRDSISYQHMCRYQSGFFFLHPLIINYKYYWRMEPSAELFCNFPDNPFRIIVEGKKKYRFVISLLECVETIPLLWNTTKAVFKQNPQYLAEENLMEFISEDGGYGYNLYHLVDALVHLIAAALTLKRDEIHFFNEVGYHHAPFTHCPTGNEANDKFKCYCTTKWFDFMGKEKPDGYENEV</sequence>
<accession>A0A6A5WA99</accession>